<dbReference type="GO" id="GO:0004817">
    <property type="term" value="F:cysteine-tRNA ligase activity"/>
    <property type="evidence" value="ECO:0007669"/>
    <property type="project" value="UniProtKB-EC"/>
</dbReference>
<dbReference type="SUPFAM" id="SSF52374">
    <property type="entry name" value="Nucleotidylyl transferase"/>
    <property type="match status" value="1"/>
</dbReference>
<dbReference type="GO" id="GO:0006423">
    <property type="term" value="P:cysteinyl-tRNA aminoacylation"/>
    <property type="evidence" value="ECO:0007669"/>
    <property type="project" value="InterPro"/>
</dbReference>
<dbReference type="AlphaFoldDB" id="A0AAE0T803"/>
<evidence type="ECO:0000256" key="8">
    <source>
        <dbReference type="ARBA" id="ARBA00022840"/>
    </source>
</evidence>
<reference evidence="20" key="1">
    <citation type="journal article" date="2021" name="Genome Biol. Evol.">
        <title>A High-Quality Reference Genome for a Parasitic Bivalve with Doubly Uniparental Inheritance (Bivalvia: Unionida).</title>
        <authorList>
            <person name="Smith C.H."/>
        </authorList>
    </citation>
    <scope>NUCLEOTIDE SEQUENCE</scope>
    <source>
        <strain evidence="20">CHS0354</strain>
    </source>
</reference>
<proteinExistence type="inferred from homology"/>
<protein>
    <recommendedName>
        <fullName evidence="3">cysteine--tRNA ligase</fullName>
        <ecNumber evidence="3">6.1.1.16</ecNumber>
    </recommendedName>
    <alternativeName>
        <fullName evidence="11">Cysteinyl-tRNA synthetase</fullName>
    </alternativeName>
</protein>
<evidence type="ECO:0000256" key="10">
    <source>
        <dbReference type="ARBA" id="ARBA00023146"/>
    </source>
</evidence>
<keyword evidence="6" id="KW-0547">Nucleotide-binding</keyword>
<comment type="function">
    <text evidence="13">In addition to its role as an aminoacyl-tRNA synthetase, has also cysteine persulfide synthase activity. Produces reactive persulfide species such as cysteine persulfide (CysSSH) from substrate cysteine and mediate direct incorporation of CysSSH into proteins during translations, resulting in protein persulfides and polysulfides. CysSSHs behave as potent antioxidants and cellular protectants.</text>
</comment>
<comment type="catalytic activity">
    <reaction evidence="14">
        <text>S-disulfanyl-L-cysteine + tRNA(Cys) + ATP = (S)-disulfanyl-L-cysteinyl-tRNA(Cys) + AMP + diphosphate</text>
        <dbReference type="Rhea" id="RHEA:78651"/>
        <dbReference type="Rhea" id="RHEA-COMP:9661"/>
        <dbReference type="Rhea" id="RHEA-COMP:19120"/>
        <dbReference type="ChEBI" id="CHEBI:30616"/>
        <dbReference type="ChEBI" id="CHEBI:33019"/>
        <dbReference type="ChEBI" id="CHEBI:78442"/>
        <dbReference type="ChEBI" id="CHEBI:229465"/>
        <dbReference type="ChEBI" id="CHEBI:229521"/>
        <dbReference type="ChEBI" id="CHEBI:456215"/>
    </reaction>
    <physiologicalReaction direction="left-to-right" evidence="14">
        <dbReference type="Rhea" id="RHEA:78652"/>
    </physiologicalReaction>
</comment>
<dbReference type="PANTHER" id="PTHR10890">
    <property type="entry name" value="CYSTEINYL-TRNA SYNTHETASE"/>
    <property type="match status" value="1"/>
</dbReference>
<evidence type="ECO:0000256" key="9">
    <source>
        <dbReference type="ARBA" id="ARBA00022917"/>
    </source>
</evidence>
<dbReference type="GO" id="GO:0046872">
    <property type="term" value="F:metal ion binding"/>
    <property type="evidence" value="ECO:0007669"/>
    <property type="project" value="UniProtKB-KW"/>
</dbReference>
<feature type="domain" description="tRNA synthetases class I catalytic" evidence="19">
    <location>
        <begin position="80"/>
        <end position="373"/>
    </location>
</feature>
<dbReference type="PRINTS" id="PR00983">
    <property type="entry name" value="TRNASYNTHCYS"/>
</dbReference>
<comment type="cofactor">
    <cofactor evidence="1">
        <name>Zn(2+)</name>
        <dbReference type="ChEBI" id="CHEBI:29105"/>
    </cofactor>
</comment>
<evidence type="ECO:0000256" key="5">
    <source>
        <dbReference type="ARBA" id="ARBA00022723"/>
    </source>
</evidence>
<evidence type="ECO:0000256" key="17">
    <source>
        <dbReference type="ARBA" id="ARBA00048609"/>
    </source>
</evidence>
<comment type="catalytic activity">
    <reaction evidence="16">
        <text>S-sulfanyl-L-cysteine + L-cysteine = S-disulfanyl-L-cysteine + L-alanine</text>
        <dbReference type="Rhea" id="RHEA:78627"/>
        <dbReference type="ChEBI" id="CHEBI:35235"/>
        <dbReference type="ChEBI" id="CHEBI:57972"/>
        <dbReference type="ChEBI" id="CHEBI:58591"/>
        <dbReference type="ChEBI" id="CHEBI:229465"/>
    </reaction>
    <physiologicalReaction direction="left-to-right" evidence="16">
        <dbReference type="Rhea" id="RHEA:78628"/>
    </physiologicalReaction>
</comment>
<comment type="similarity">
    <text evidence="2">Belongs to the class-I aminoacyl-tRNA synthetase family.</text>
</comment>
<dbReference type="NCBIfam" id="TIGR00435">
    <property type="entry name" value="cysS"/>
    <property type="match status" value="1"/>
</dbReference>
<dbReference type="GO" id="GO:0005737">
    <property type="term" value="C:cytoplasm"/>
    <property type="evidence" value="ECO:0007669"/>
    <property type="project" value="TreeGrafter"/>
</dbReference>
<keyword evidence="10" id="KW-0030">Aminoacyl-tRNA synthetase</keyword>
<dbReference type="InterPro" id="IPR014729">
    <property type="entry name" value="Rossmann-like_a/b/a_fold"/>
</dbReference>
<reference evidence="20" key="2">
    <citation type="journal article" date="2021" name="Genome Biol. Evol.">
        <title>Developing a high-quality reference genome for a parasitic bivalve with doubly uniparental inheritance (Bivalvia: Unionida).</title>
        <authorList>
            <person name="Smith C.H."/>
        </authorList>
    </citation>
    <scope>NUCLEOTIDE SEQUENCE</scope>
    <source>
        <strain evidence="20">CHS0354</strain>
        <tissue evidence="20">Mantle</tissue>
    </source>
</reference>
<evidence type="ECO:0000256" key="15">
    <source>
        <dbReference type="ARBA" id="ARBA00047548"/>
    </source>
</evidence>
<evidence type="ECO:0000256" key="4">
    <source>
        <dbReference type="ARBA" id="ARBA00022598"/>
    </source>
</evidence>
<evidence type="ECO:0000313" key="20">
    <source>
        <dbReference type="EMBL" id="KAK3605424.1"/>
    </source>
</evidence>
<evidence type="ECO:0000256" key="7">
    <source>
        <dbReference type="ARBA" id="ARBA00022833"/>
    </source>
</evidence>
<evidence type="ECO:0000256" key="3">
    <source>
        <dbReference type="ARBA" id="ARBA00012832"/>
    </source>
</evidence>
<dbReference type="InterPro" id="IPR032678">
    <property type="entry name" value="tRNA-synt_1_cat_dom"/>
</dbReference>
<dbReference type="InterPro" id="IPR009080">
    <property type="entry name" value="tRNAsynth_Ia_anticodon-bd"/>
</dbReference>
<name>A0AAE0T803_9BIVA</name>
<dbReference type="EMBL" id="JAEAOA010000514">
    <property type="protein sequence ID" value="KAK3605424.1"/>
    <property type="molecule type" value="Genomic_DNA"/>
</dbReference>
<keyword evidence="5" id="KW-0479">Metal-binding</keyword>
<keyword evidence="4" id="KW-0436">Ligase</keyword>
<comment type="caution">
    <text evidence="20">The sequence shown here is derived from an EMBL/GenBank/DDBJ whole genome shotgun (WGS) entry which is preliminary data.</text>
</comment>
<accession>A0AAE0T803</accession>
<sequence length="590" mass="67047">MHIARTLACPNIYHCTTRLISRRAWNVINNKWICRLSGSVSCPDESGNVWVEPEGQRTGIKVYNSLTKRKDELVLPRGNCASWYMCGPTVYDSAHIGHAYCYVNFDVIRRILTNIFGIDVTTVMCITDIDDKIIMKANKTGVDFQTIVKKYEQEFHEDMAALNVQPAHVYTRVTEFIPKIINYIQKIEERGLSYRVDSGSVYFDVLKYGKYGIFQKRGESVPTGNIAVEENKRYMQDFVLWKASKPGEPKWDSPWGPGRPGWHIECSTMASYIFGKNLDIHTGGEDLKFPHHENEIAQTRCYYNCNQWGNYWLHTGHLFLQNDPYKMSKSLQNVILVKEYLKKYTANQFRLFCMLTDYKGVIEYSDEKLGKACALLDSCHSFLHKCDTYIKGQLVTAEFSEAEMIQKLKETKSQVLMVLADDFNTKDCIDAVMSLINYTNSCLSKRPQAGPACRSPGAVAAVSVYVHRILGQLGVALGGSKATACADDTERNFDYVMDSLVHFRKTVRNYALNPTEYGTTSSESDQQDMSSRKIKPLLQACDELRKDLSVININVHDYGQESSWKLLEGHSTSKIKTSSVPKKKKEQAGS</sequence>
<comment type="catalytic activity">
    <reaction evidence="15">
        <text>2 L-cysteine = S-sulfanyl-L-cysteine + L-alanine</text>
        <dbReference type="Rhea" id="RHEA:78543"/>
        <dbReference type="ChEBI" id="CHEBI:35235"/>
        <dbReference type="ChEBI" id="CHEBI:57972"/>
        <dbReference type="ChEBI" id="CHEBI:58591"/>
    </reaction>
    <physiologicalReaction direction="left-to-right" evidence="15">
        <dbReference type="Rhea" id="RHEA:78544"/>
    </physiologicalReaction>
</comment>
<evidence type="ECO:0000259" key="19">
    <source>
        <dbReference type="Pfam" id="PF01406"/>
    </source>
</evidence>
<dbReference type="Pfam" id="PF01406">
    <property type="entry name" value="tRNA-synt_1e"/>
    <property type="match status" value="1"/>
</dbReference>
<dbReference type="GO" id="GO:0005524">
    <property type="term" value="F:ATP binding"/>
    <property type="evidence" value="ECO:0007669"/>
    <property type="project" value="UniProtKB-KW"/>
</dbReference>
<evidence type="ECO:0000256" key="18">
    <source>
        <dbReference type="ARBA" id="ARBA00049046"/>
    </source>
</evidence>
<reference evidence="20" key="3">
    <citation type="submission" date="2023-05" db="EMBL/GenBank/DDBJ databases">
        <authorList>
            <person name="Smith C.H."/>
        </authorList>
    </citation>
    <scope>NUCLEOTIDE SEQUENCE</scope>
    <source>
        <strain evidence="20">CHS0354</strain>
        <tissue evidence="20">Mantle</tissue>
    </source>
</reference>
<keyword evidence="21" id="KW-1185">Reference proteome</keyword>
<dbReference type="Gene3D" id="1.20.120.1910">
    <property type="entry name" value="Cysteine-tRNA ligase, C-terminal anti-codon recognition domain"/>
    <property type="match status" value="1"/>
</dbReference>
<comment type="function">
    <text evidence="12">Mitochondrial cysteine-specific aminoacyl-tRNA synthetase that catalyzes the ATP-dependent ligation of cysteine to tRNA(Cys).</text>
</comment>
<evidence type="ECO:0000256" key="16">
    <source>
        <dbReference type="ARBA" id="ARBA00047731"/>
    </source>
</evidence>
<evidence type="ECO:0000256" key="12">
    <source>
        <dbReference type="ARBA" id="ARBA00043868"/>
    </source>
</evidence>
<keyword evidence="9" id="KW-0648">Protein biosynthesis</keyword>
<comment type="catalytic activity">
    <reaction evidence="18">
        <text>tRNA(Cys) + L-cysteine + ATP = L-cysteinyl-tRNA(Cys) + AMP + diphosphate</text>
        <dbReference type="Rhea" id="RHEA:17773"/>
        <dbReference type="Rhea" id="RHEA-COMP:9661"/>
        <dbReference type="Rhea" id="RHEA-COMP:9679"/>
        <dbReference type="ChEBI" id="CHEBI:30616"/>
        <dbReference type="ChEBI" id="CHEBI:33019"/>
        <dbReference type="ChEBI" id="CHEBI:35235"/>
        <dbReference type="ChEBI" id="CHEBI:78442"/>
        <dbReference type="ChEBI" id="CHEBI:78517"/>
        <dbReference type="ChEBI" id="CHEBI:456215"/>
        <dbReference type="EC" id="6.1.1.16"/>
    </reaction>
    <physiologicalReaction direction="right-to-left" evidence="18">
        <dbReference type="Rhea" id="RHEA:17775"/>
    </physiologicalReaction>
</comment>
<gene>
    <name evidence="20" type="ORF">CHS0354_007506</name>
</gene>
<dbReference type="InterPro" id="IPR015803">
    <property type="entry name" value="Cys-tRNA-ligase"/>
</dbReference>
<evidence type="ECO:0000256" key="14">
    <source>
        <dbReference type="ARBA" id="ARBA00047499"/>
    </source>
</evidence>
<dbReference type="SUPFAM" id="SSF47323">
    <property type="entry name" value="Anticodon-binding domain of a subclass of class I aminoacyl-tRNA synthetases"/>
    <property type="match status" value="1"/>
</dbReference>
<evidence type="ECO:0000313" key="21">
    <source>
        <dbReference type="Proteomes" id="UP001195483"/>
    </source>
</evidence>
<dbReference type="HAMAP" id="MF_00041">
    <property type="entry name" value="Cys_tRNA_synth"/>
    <property type="match status" value="1"/>
</dbReference>
<evidence type="ECO:0000256" key="2">
    <source>
        <dbReference type="ARBA" id="ARBA00005594"/>
    </source>
</evidence>
<dbReference type="FunFam" id="3.40.50.620:FF:000027">
    <property type="entry name" value="Cysteine--tRNA ligase, cytoplasmic"/>
    <property type="match status" value="1"/>
</dbReference>
<keyword evidence="8" id="KW-0067">ATP-binding</keyword>
<dbReference type="Proteomes" id="UP001195483">
    <property type="component" value="Unassembled WGS sequence"/>
</dbReference>
<dbReference type="EC" id="6.1.1.16" evidence="3"/>
<organism evidence="20 21">
    <name type="scientific">Potamilus streckersoni</name>
    <dbReference type="NCBI Taxonomy" id="2493646"/>
    <lineage>
        <taxon>Eukaryota</taxon>
        <taxon>Metazoa</taxon>
        <taxon>Spiralia</taxon>
        <taxon>Lophotrochozoa</taxon>
        <taxon>Mollusca</taxon>
        <taxon>Bivalvia</taxon>
        <taxon>Autobranchia</taxon>
        <taxon>Heteroconchia</taxon>
        <taxon>Palaeoheterodonta</taxon>
        <taxon>Unionida</taxon>
        <taxon>Unionoidea</taxon>
        <taxon>Unionidae</taxon>
        <taxon>Ambleminae</taxon>
        <taxon>Lampsilini</taxon>
        <taxon>Potamilus</taxon>
    </lineage>
</organism>
<keyword evidence="7" id="KW-0862">Zinc</keyword>
<evidence type="ECO:0000256" key="13">
    <source>
        <dbReference type="ARBA" id="ARBA00045476"/>
    </source>
</evidence>
<comment type="catalytic activity">
    <reaction evidence="17">
        <text>S-sulfanyl-L-cysteine + tRNA(Cys) + ATP = (S)-sulfanyl-L-cysteinyl-tRNA(Cys) + AMP + diphosphate</text>
        <dbReference type="Rhea" id="RHEA:78647"/>
        <dbReference type="Rhea" id="RHEA-COMP:9661"/>
        <dbReference type="Rhea" id="RHEA-COMP:19119"/>
        <dbReference type="ChEBI" id="CHEBI:30616"/>
        <dbReference type="ChEBI" id="CHEBI:33019"/>
        <dbReference type="ChEBI" id="CHEBI:58591"/>
        <dbReference type="ChEBI" id="CHEBI:78442"/>
        <dbReference type="ChEBI" id="CHEBI:229520"/>
        <dbReference type="ChEBI" id="CHEBI:456215"/>
    </reaction>
    <physiologicalReaction direction="left-to-right" evidence="17">
        <dbReference type="Rhea" id="RHEA:78648"/>
    </physiologicalReaction>
</comment>
<evidence type="ECO:0000256" key="6">
    <source>
        <dbReference type="ARBA" id="ARBA00022741"/>
    </source>
</evidence>
<dbReference type="CDD" id="cd00672">
    <property type="entry name" value="CysRS_core"/>
    <property type="match status" value="1"/>
</dbReference>
<evidence type="ECO:0000256" key="11">
    <source>
        <dbReference type="ARBA" id="ARBA00031499"/>
    </source>
</evidence>
<dbReference type="PANTHER" id="PTHR10890:SF27">
    <property type="entry name" value="CYSTEINE--TRNA LIGASE, MITOCHONDRIAL-RELATED"/>
    <property type="match status" value="1"/>
</dbReference>
<dbReference type="Gene3D" id="3.40.50.620">
    <property type="entry name" value="HUPs"/>
    <property type="match status" value="1"/>
</dbReference>
<dbReference type="InterPro" id="IPR024909">
    <property type="entry name" value="Cys-tRNA/MSH_ligase"/>
</dbReference>
<evidence type="ECO:0000256" key="1">
    <source>
        <dbReference type="ARBA" id="ARBA00001947"/>
    </source>
</evidence>